<dbReference type="GO" id="GO:0008270">
    <property type="term" value="F:zinc ion binding"/>
    <property type="evidence" value="ECO:0007669"/>
    <property type="project" value="UniProtKB-KW"/>
</dbReference>
<dbReference type="Proteomes" id="UP000193467">
    <property type="component" value="Unassembled WGS sequence"/>
</dbReference>
<dbReference type="InterPro" id="IPR036957">
    <property type="entry name" value="Znf_PARP_sf"/>
</dbReference>
<evidence type="ECO:0000256" key="5">
    <source>
        <dbReference type="ARBA" id="ARBA00023242"/>
    </source>
</evidence>
<dbReference type="GO" id="GO:0005634">
    <property type="term" value="C:nucleus"/>
    <property type="evidence" value="ECO:0007669"/>
    <property type="project" value="UniProtKB-SubCell"/>
</dbReference>
<evidence type="ECO:0000259" key="7">
    <source>
        <dbReference type="PROSITE" id="PS50064"/>
    </source>
</evidence>
<comment type="caution">
    <text evidence="8">The sequence shown here is derived from an EMBL/GenBank/DDBJ whole genome shotgun (WGS) entry which is preliminary data.</text>
</comment>
<sequence>MTQDTAEDDWRPPQARMDDLHRLARLGDEVEDAYKLEYSPSRRAACNGRQPCSGTKIGLGELRLGVWVDFGSEYGGSFKWRHYGCITARQIANMKIAYGGDATLIPGFDALDLEDQHMVRRAFEVGAVDDEDLSELAPGRSKKPAAKASRSSAKKRSAPAYEDDDSYDDDNHGEGGNGGHATSDAMKELTGTPGELDDVKEEIKPEMEPPKKRGRGRPKKAKVEEEGDVKPSVVEEGEAAIAPAEEEDTRAGKQEPKVEEEEEAVVTAEEQVEEDVKPKRSLRSRKPPASATDAQFVHGA</sequence>
<reference evidence="8 9" key="1">
    <citation type="submission" date="2016-07" db="EMBL/GenBank/DDBJ databases">
        <title>Pervasive Adenine N6-methylation of Active Genes in Fungi.</title>
        <authorList>
            <consortium name="DOE Joint Genome Institute"/>
            <person name="Mondo S.J."/>
            <person name="Dannebaum R.O."/>
            <person name="Kuo R.C."/>
            <person name="Labutti K."/>
            <person name="Haridas S."/>
            <person name="Kuo A."/>
            <person name="Salamov A."/>
            <person name="Ahrendt S.R."/>
            <person name="Lipzen A."/>
            <person name="Sullivan W."/>
            <person name="Andreopoulos W.B."/>
            <person name="Clum A."/>
            <person name="Lindquist E."/>
            <person name="Daum C."/>
            <person name="Ramamoorthy G.K."/>
            <person name="Gryganskyi A."/>
            <person name="Culley D."/>
            <person name="Magnuson J.K."/>
            <person name="James T.Y."/>
            <person name="O'Malley M.A."/>
            <person name="Stajich J.E."/>
            <person name="Spatafora J.W."/>
            <person name="Visel A."/>
            <person name="Grigoriev I.V."/>
        </authorList>
    </citation>
    <scope>NUCLEOTIDE SEQUENCE [LARGE SCALE GENOMIC DNA]</scope>
    <source>
        <strain evidence="8 9">62-1032</strain>
    </source>
</reference>
<evidence type="ECO:0000256" key="6">
    <source>
        <dbReference type="SAM" id="MobiDB-lite"/>
    </source>
</evidence>
<feature type="domain" description="PARP-type" evidence="7">
    <location>
        <begin position="34"/>
        <end position="127"/>
    </location>
</feature>
<dbReference type="SUPFAM" id="SSF57716">
    <property type="entry name" value="Glucocorticoid receptor-like (DNA-binding domain)"/>
    <property type="match status" value="1"/>
</dbReference>
<keyword evidence="4" id="KW-0862">Zinc</keyword>
<dbReference type="SMART" id="SM01336">
    <property type="entry name" value="zf-PARP"/>
    <property type="match status" value="1"/>
</dbReference>
<dbReference type="EMBL" id="MCGR01000025">
    <property type="protein sequence ID" value="ORY80269.1"/>
    <property type="molecule type" value="Genomic_DNA"/>
</dbReference>
<dbReference type="AlphaFoldDB" id="A0A1Y2F8R0"/>
<dbReference type="InParanoid" id="A0A1Y2F8R0"/>
<organism evidence="8 9">
    <name type="scientific">Leucosporidium creatinivorum</name>
    <dbReference type="NCBI Taxonomy" id="106004"/>
    <lineage>
        <taxon>Eukaryota</taxon>
        <taxon>Fungi</taxon>
        <taxon>Dikarya</taxon>
        <taxon>Basidiomycota</taxon>
        <taxon>Pucciniomycotina</taxon>
        <taxon>Microbotryomycetes</taxon>
        <taxon>Leucosporidiales</taxon>
        <taxon>Leucosporidium</taxon>
    </lineage>
</organism>
<evidence type="ECO:0000256" key="3">
    <source>
        <dbReference type="ARBA" id="ARBA00022771"/>
    </source>
</evidence>
<evidence type="ECO:0000256" key="4">
    <source>
        <dbReference type="ARBA" id="ARBA00022833"/>
    </source>
</evidence>
<keyword evidence="5" id="KW-0539">Nucleus</keyword>
<comment type="subcellular location">
    <subcellularLocation>
        <location evidence="1">Nucleus</location>
    </subcellularLocation>
</comment>
<feature type="region of interest" description="Disordered" evidence="6">
    <location>
        <begin position="133"/>
        <end position="300"/>
    </location>
</feature>
<gene>
    <name evidence="8" type="ORF">BCR35DRAFT_331912</name>
</gene>
<evidence type="ECO:0000313" key="9">
    <source>
        <dbReference type="Proteomes" id="UP000193467"/>
    </source>
</evidence>
<dbReference type="PROSITE" id="PS50064">
    <property type="entry name" value="ZF_PARP_2"/>
    <property type="match status" value="1"/>
</dbReference>
<keyword evidence="2" id="KW-0479">Metal-binding</keyword>
<proteinExistence type="predicted"/>
<evidence type="ECO:0000256" key="2">
    <source>
        <dbReference type="ARBA" id="ARBA00022723"/>
    </source>
</evidence>
<accession>A0A1Y2F8R0</accession>
<dbReference type="Pfam" id="PF00645">
    <property type="entry name" value="zf-PARP"/>
    <property type="match status" value="1"/>
</dbReference>
<keyword evidence="3" id="KW-0863">Zinc-finger</keyword>
<dbReference type="Gene3D" id="3.30.1740.10">
    <property type="entry name" value="Zinc finger, PARP-type"/>
    <property type="match status" value="1"/>
</dbReference>
<feature type="compositionally biased region" description="Basic and acidic residues" evidence="6">
    <location>
        <begin position="201"/>
        <end position="211"/>
    </location>
</feature>
<dbReference type="InterPro" id="IPR001510">
    <property type="entry name" value="Znf_PARP"/>
</dbReference>
<dbReference type="STRING" id="106004.A0A1Y2F8R0"/>
<dbReference type="GO" id="GO:0003677">
    <property type="term" value="F:DNA binding"/>
    <property type="evidence" value="ECO:0007669"/>
    <property type="project" value="InterPro"/>
</dbReference>
<evidence type="ECO:0000313" key="8">
    <source>
        <dbReference type="EMBL" id="ORY80269.1"/>
    </source>
</evidence>
<name>A0A1Y2F8R0_9BASI</name>
<keyword evidence="9" id="KW-1185">Reference proteome</keyword>
<protein>
    <recommendedName>
        <fullName evidence="7">PARP-type domain-containing protein</fullName>
    </recommendedName>
</protein>
<dbReference type="OrthoDB" id="429950at2759"/>
<evidence type="ECO:0000256" key="1">
    <source>
        <dbReference type="ARBA" id="ARBA00004123"/>
    </source>
</evidence>